<accession>A0A8J7Q235</accession>
<dbReference type="GO" id="GO:0006355">
    <property type="term" value="P:regulation of DNA-templated transcription"/>
    <property type="evidence" value="ECO:0007669"/>
    <property type="project" value="InterPro"/>
</dbReference>
<feature type="repeat" description="TPR" evidence="1">
    <location>
        <begin position="874"/>
        <end position="907"/>
    </location>
</feature>
<dbReference type="InterPro" id="IPR019734">
    <property type="entry name" value="TPR_rpt"/>
</dbReference>
<dbReference type="Gene3D" id="1.25.40.10">
    <property type="entry name" value="Tetratricopeptide repeat domain"/>
    <property type="match status" value="3"/>
</dbReference>
<gene>
    <name evidence="3" type="ORF">J0H12_07370</name>
</gene>
<reference evidence="3" key="1">
    <citation type="submission" date="2021-02" db="EMBL/GenBank/DDBJ databases">
        <title>Thiocyanate and organic carbon inputs drive convergent selection for specific autotrophic Afipia and Thiobacillus strains within complex microbiomes.</title>
        <authorList>
            <person name="Huddy R.J."/>
            <person name="Sachdeva R."/>
            <person name="Kadzinga F."/>
            <person name="Kantor R.S."/>
            <person name="Harrison S.T.L."/>
            <person name="Banfield J.F."/>
        </authorList>
    </citation>
    <scope>NUCLEOTIDE SEQUENCE</scope>
    <source>
        <strain evidence="3">SCN18_10_11_15_R4_P_38_20</strain>
    </source>
</reference>
<dbReference type="Pfam" id="PF13424">
    <property type="entry name" value="TPR_12"/>
    <property type="match status" value="3"/>
</dbReference>
<feature type="domain" description="NB-ARC" evidence="2">
    <location>
        <begin position="311"/>
        <end position="487"/>
    </location>
</feature>
<dbReference type="InterPro" id="IPR027417">
    <property type="entry name" value="P-loop_NTPase"/>
</dbReference>
<dbReference type="Gene3D" id="3.40.50.300">
    <property type="entry name" value="P-loop containing nucleotide triphosphate hydrolases"/>
    <property type="match status" value="1"/>
</dbReference>
<organism evidence="3 4">
    <name type="scientific">Candidatus Paracaedimonas acanthamoebae</name>
    <dbReference type="NCBI Taxonomy" id="244581"/>
    <lineage>
        <taxon>Bacteria</taxon>
        <taxon>Pseudomonadati</taxon>
        <taxon>Pseudomonadota</taxon>
        <taxon>Alphaproteobacteria</taxon>
        <taxon>Holosporales</taxon>
        <taxon>Caedimonadaceae</taxon>
        <taxon>Candidatus Paracaedimonas</taxon>
    </lineage>
</organism>
<dbReference type="GO" id="GO:0003677">
    <property type="term" value="F:DNA binding"/>
    <property type="evidence" value="ECO:0007669"/>
    <property type="project" value="InterPro"/>
</dbReference>
<dbReference type="PROSITE" id="PS50005">
    <property type="entry name" value="TPR"/>
    <property type="match status" value="2"/>
</dbReference>
<dbReference type="Proteomes" id="UP000664414">
    <property type="component" value="Unassembled WGS sequence"/>
</dbReference>
<dbReference type="AlphaFoldDB" id="A0A8J7Q235"/>
<dbReference type="PANTHER" id="PTHR19959:SF119">
    <property type="entry name" value="FUNGAL LIPASE-LIKE DOMAIN-CONTAINING PROTEIN"/>
    <property type="match status" value="1"/>
</dbReference>
<evidence type="ECO:0000256" key="1">
    <source>
        <dbReference type="PROSITE-ProRule" id="PRU00339"/>
    </source>
</evidence>
<evidence type="ECO:0000313" key="3">
    <source>
        <dbReference type="EMBL" id="MBN9413718.1"/>
    </source>
</evidence>
<evidence type="ECO:0000259" key="2">
    <source>
        <dbReference type="Pfam" id="PF00931"/>
    </source>
</evidence>
<proteinExistence type="predicted"/>
<sequence length="1104" mass="127749">MPSDKLKLPQLPPEFYPEGLLVIKGIKFTPRQIDIIACLISGGTGKTISSLLDIEVKTLEAHKKSIGERIGGGIQEDIIAFVQRSPHYEFLKQHYLILLHKNEFEKQLKDLSKKFSENTPDLKVDLASTYGNKSSLLNLLVSHLKLAGIRIVSEEKEGEKSFHTLTLLPKNSGQFLEREILILLDKEVKDIPSDSIDLREGKTYFASCVEVLKKFYAESQLEKLSSSIKSEHNFTFKDDKGPNFPKEVAFSLHSKIWMFRNSLIVLSGIIILLLASAFLYQTQISSTEENAPVRPELRIPDDKVRLERPNLMKNIDKNLTSQDGIQTVTLVGMGGAGKTVLAHIYARDHSQKLSDIGRINAETKESLINSFEDFADELAKTKEKKKELKYIRNNYNLEKQKKKICSFVMRHLKLKSNWLLIYDNVENFSEIKEYFPQKSDVDAWGSGKVIITTTNDNIQNASYINPDNIIYIKELSQDESLTIFSKILYGYDSAKLIKEQKQEAINFLQNILPLPLYISVAANYMKVKKITYEEYLKRMNSCSKDFERELKDFTTETTDYDKKHYGIIAPSLEEVINLNPEFKELFFFICLLDSQSIPKELLTKYKDDLKVENFLYNLKKYSLIQEESKPVHTISFHRTIHQIAKNYLTRALHLEKQPQLYTSMANAFAEFITHAIDRADSNKMRLMVIHCEKFLSHPFLTTKIKDIVAANLGAIYYSIGDYTKSKTILENTRRSFNTYTEKPYQLLAEVLKYLGISYIKLGDPKEARTVLEEGENIYKKYPPQEKHKIADLLMFLGWAYKDLGKYEQARVTSEESKDIYEKHSPQKHHKIAFISSQIGIIYLNLGNYKKAQSFLEESLATYEKYHPTNYMDIAHIERDLGRVYGEVGHYEKAKIRFEKNLKIYEKYYPKDHIENAWPLLFLGAIHRELGEYKKAEKSLGKSFKMLKENDPRDTRIGWVSKELGALYKKLGQYNQAKKYLKESLKIFEKHYGHNHIKVGAVLRELGETHLLEGDINAAENYLNKALGIFELNNHPESYTVLEILGDLYLKKLKDAYDKKDHQQIESSRTQALNYLNEAFKIVKDYFPKDSPHIARIQEKIKNFN</sequence>
<keyword evidence="1" id="KW-0802">TPR repeat</keyword>
<dbReference type="PANTHER" id="PTHR19959">
    <property type="entry name" value="KINESIN LIGHT CHAIN"/>
    <property type="match status" value="1"/>
</dbReference>
<dbReference type="Pfam" id="PF13181">
    <property type="entry name" value="TPR_8"/>
    <property type="match status" value="1"/>
</dbReference>
<dbReference type="Pfam" id="PF00931">
    <property type="entry name" value="NB-ARC"/>
    <property type="match status" value="1"/>
</dbReference>
<dbReference type="EMBL" id="JAFKGL010000036">
    <property type="protein sequence ID" value="MBN9413718.1"/>
    <property type="molecule type" value="Genomic_DNA"/>
</dbReference>
<dbReference type="GO" id="GO:0043531">
    <property type="term" value="F:ADP binding"/>
    <property type="evidence" value="ECO:0007669"/>
    <property type="project" value="InterPro"/>
</dbReference>
<protein>
    <submittedName>
        <fullName evidence="3">Tetratricopeptide repeat protein</fullName>
    </submittedName>
</protein>
<feature type="repeat" description="TPR" evidence="1">
    <location>
        <begin position="957"/>
        <end position="990"/>
    </location>
</feature>
<dbReference type="SUPFAM" id="SSF46894">
    <property type="entry name" value="C-terminal effector domain of the bipartite response regulators"/>
    <property type="match status" value="1"/>
</dbReference>
<dbReference type="InterPro" id="IPR016032">
    <property type="entry name" value="Sig_transdc_resp-reg_C-effctor"/>
</dbReference>
<dbReference type="InterPro" id="IPR002182">
    <property type="entry name" value="NB-ARC"/>
</dbReference>
<dbReference type="SUPFAM" id="SSF52540">
    <property type="entry name" value="P-loop containing nucleoside triphosphate hydrolases"/>
    <property type="match status" value="1"/>
</dbReference>
<name>A0A8J7Q235_9PROT</name>
<dbReference type="SMART" id="SM00028">
    <property type="entry name" value="TPR"/>
    <property type="match status" value="7"/>
</dbReference>
<evidence type="ECO:0000313" key="4">
    <source>
        <dbReference type="Proteomes" id="UP000664414"/>
    </source>
</evidence>
<comment type="caution">
    <text evidence="3">The sequence shown here is derived from an EMBL/GenBank/DDBJ whole genome shotgun (WGS) entry which is preliminary data.</text>
</comment>
<dbReference type="InterPro" id="IPR011990">
    <property type="entry name" value="TPR-like_helical_dom_sf"/>
</dbReference>
<dbReference type="SUPFAM" id="SSF48452">
    <property type="entry name" value="TPR-like"/>
    <property type="match status" value="3"/>
</dbReference>